<keyword evidence="1" id="KW-0812">Transmembrane</keyword>
<keyword evidence="1" id="KW-1133">Transmembrane helix</keyword>
<sequence>MYSIIPLRIDMEMVKLVRISTEARSKQLGGCLASELLNFDSFNLVVATIYTVTDMSLSYGYTKILLIVLLIVLTVFVISPQFGAACRPLQDELLLKLPRGPKRPSSPDPIHP</sequence>
<keyword evidence="3" id="KW-1185">Reference proteome</keyword>
<proteinExistence type="predicted"/>
<evidence type="ECO:0000313" key="3">
    <source>
        <dbReference type="Proteomes" id="UP001367508"/>
    </source>
</evidence>
<evidence type="ECO:0000313" key="2">
    <source>
        <dbReference type="EMBL" id="KAK7345801.1"/>
    </source>
</evidence>
<accession>A0AAN9QT26</accession>
<feature type="transmembrane region" description="Helical" evidence="1">
    <location>
        <begin position="64"/>
        <end position="86"/>
    </location>
</feature>
<dbReference type="EMBL" id="JAYMYQ010000003">
    <property type="protein sequence ID" value="KAK7345801.1"/>
    <property type="molecule type" value="Genomic_DNA"/>
</dbReference>
<reference evidence="2 3" key="1">
    <citation type="submission" date="2024-01" db="EMBL/GenBank/DDBJ databases">
        <title>The genomes of 5 underutilized Papilionoideae crops provide insights into root nodulation and disease resistanc.</title>
        <authorList>
            <person name="Jiang F."/>
        </authorList>
    </citation>
    <scope>NUCLEOTIDE SEQUENCE [LARGE SCALE GENOMIC DNA]</scope>
    <source>
        <strain evidence="2">LVBAO_FW01</strain>
        <tissue evidence="2">Leaves</tissue>
    </source>
</reference>
<gene>
    <name evidence="2" type="ORF">VNO77_16412</name>
</gene>
<dbReference type="AlphaFoldDB" id="A0AAN9QT26"/>
<keyword evidence="1" id="KW-0472">Membrane</keyword>
<evidence type="ECO:0000256" key="1">
    <source>
        <dbReference type="SAM" id="Phobius"/>
    </source>
</evidence>
<name>A0AAN9QT26_CANGL</name>
<comment type="caution">
    <text evidence="2">The sequence shown here is derived from an EMBL/GenBank/DDBJ whole genome shotgun (WGS) entry which is preliminary data.</text>
</comment>
<protein>
    <submittedName>
        <fullName evidence="2">Uncharacterized protein</fullName>
    </submittedName>
</protein>
<dbReference type="Proteomes" id="UP001367508">
    <property type="component" value="Unassembled WGS sequence"/>
</dbReference>
<organism evidence="2 3">
    <name type="scientific">Canavalia gladiata</name>
    <name type="common">Sword bean</name>
    <name type="synonym">Dolichos gladiatus</name>
    <dbReference type="NCBI Taxonomy" id="3824"/>
    <lineage>
        <taxon>Eukaryota</taxon>
        <taxon>Viridiplantae</taxon>
        <taxon>Streptophyta</taxon>
        <taxon>Embryophyta</taxon>
        <taxon>Tracheophyta</taxon>
        <taxon>Spermatophyta</taxon>
        <taxon>Magnoliopsida</taxon>
        <taxon>eudicotyledons</taxon>
        <taxon>Gunneridae</taxon>
        <taxon>Pentapetalae</taxon>
        <taxon>rosids</taxon>
        <taxon>fabids</taxon>
        <taxon>Fabales</taxon>
        <taxon>Fabaceae</taxon>
        <taxon>Papilionoideae</taxon>
        <taxon>50 kb inversion clade</taxon>
        <taxon>NPAAA clade</taxon>
        <taxon>indigoferoid/millettioid clade</taxon>
        <taxon>Phaseoleae</taxon>
        <taxon>Canavalia</taxon>
    </lineage>
</organism>